<feature type="region of interest" description="Disordered" evidence="10">
    <location>
        <begin position="89"/>
        <end position="121"/>
    </location>
</feature>
<feature type="transmembrane region" description="Helical" evidence="11">
    <location>
        <begin position="262"/>
        <end position="285"/>
    </location>
</feature>
<evidence type="ECO:0000256" key="10">
    <source>
        <dbReference type="SAM" id="MobiDB-lite"/>
    </source>
</evidence>
<evidence type="ECO:0000313" key="13">
    <source>
        <dbReference type="Proteomes" id="UP000650467"/>
    </source>
</evidence>
<keyword evidence="7" id="KW-0256">Endoplasmic reticulum</keyword>
<dbReference type="GO" id="GO:0004168">
    <property type="term" value="F:dolichol kinase activity"/>
    <property type="evidence" value="ECO:0007669"/>
    <property type="project" value="UniProtKB-EC"/>
</dbReference>
<comment type="caution">
    <text evidence="12">The sequence shown here is derived from an EMBL/GenBank/DDBJ whole genome shotgun (WGS) entry which is preliminary data.</text>
</comment>
<evidence type="ECO:0000256" key="2">
    <source>
        <dbReference type="ARBA" id="ARBA00010794"/>
    </source>
</evidence>
<keyword evidence="6" id="KW-0418">Kinase</keyword>
<feature type="transmembrane region" description="Helical" evidence="11">
    <location>
        <begin position="665"/>
        <end position="689"/>
    </location>
</feature>
<proteinExistence type="inferred from homology"/>
<feature type="compositionally biased region" description="Gly residues" evidence="10">
    <location>
        <begin position="316"/>
        <end position="326"/>
    </location>
</feature>
<protein>
    <recommendedName>
        <fullName evidence="3">dolichol kinase</fullName>
        <ecNumber evidence="3">2.7.1.108</ecNumber>
    </recommendedName>
</protein>
<evidence type="ECO:0000256" key="8">
    <source>
        <dbReference type="ARBA" id="ARBA00022989"/>
    </source>
</evidence>
<dbReference type="Proteomes" id="UP000650467">
    <property type="component" value="Unassembled WGS sequence"/>
</dbReference>
<keyword evidence="9 11" id="KW-0472">Membrane</keyword>
<keyword evidence="8 11" id="KW-1133">Transmembrane helix</keyword>
<name>A0A835W3R3_CHLIN</name>
<feature type="transmembrane region" description="Helical" evidence="11">
    <location>
        <begin position="404"/>
        <end position="424"/>
    </location>
</feature>
<evidence type="ECO:0000256" key="1">
    <source>
        <dbReference type="ARBA" id="ARBA00004477"/>
    </source>
</evidence>
<comment type="subcellular location">
    <subcellularLocation>
        <location evidence="1">Endoplasmic reticulum membrane</location>
        <topology evidence="1">Multi-pass membrane protein</topology>
    </subcellularLocation>
</comment>
<dbReference type="OrthoDB" id="377083at2759"/>
<feature type="compositionally biased region" description="Low complexity" evidence="10">
    <location>
        <begin position="454"/>
        <end position="467"/>
    </location>
</feature>
<feature type="compositionally biased region" description="Low complexity" evidence="10">
    <location>
        <begin position="95"/>
        <end position="114"/>
    </location>
</feature>
<evidence type="ECO:0000256" key="11">
    <source>
        <dbReference type="SAM" id="Phobius"/>
    </source>
</evidence>
<dbReference type="EMBL" id="JAEHOC010000008">
    <property type="protein sequence ID" value="KAG2439482.1"/>
    <property type="molecule type" value="Genomic_DNA"/>
</dbReference>
<feature type="compositionally biased region" description="Low complexity" evidence="10">
    <location>
        <begin position="306"/>
        <end position="315"/>
    </location>
</feature>
<dbReference type="InterPro" id="IPR032974">
    <property type="entry name" value="Polypren_kinase"/>
</dbReference>
<dbReference type="PANTHER" id="PTHR13205">
    <property type="entry name" value="TRANSMEMBRANE PROTEIN 15-RELATED"/>
    <property type="match status" value="1"/>
</dbReference>
<evidence type="ECO:0000313" key="12">
    <source>
        <dbReference type="EMBL" id="KAG2439482.1"/>
    </source>
</evidence>
<dbReference type="EC" id="2.7.1.108" evidence="3"/>
<feature type="transmembrane region" description="Helical" evidence="11">
    <location>
        <begin position="595"/>
        <end position="624"/>
    </location>
</feature>
<evidence type="ECO:0000256" key="6">
    <source>
        <dbReference type="ARBA" id="ARBA00022777"/>
    </source>
</evidence>
<dbReference type="GO" id="GO:0043048">
    <property type="term" value="P:dolichyl monophosphate biosynthetic process"/>
    <property type="evidence" value="ECO:0007669"/>
    <property type="project" value="TreeGrafter"/>
</dbReference>
<evidence type="ECO:0000256" key="9">
    <source>
        <dbReference type="ARBA" id="ARBA00023136"/>
    </source>
</evidence>
<accession>A0A835W3R3</accession>
<feature type="transmembrane region" description="Helical" evidence="11">
    <location>
        <begin position="137"/>
        <end position="158"/>
    </location>
</feature>
<evidence type="ECO:0000256" key="5">
    <source>
        <dbReference type="ARBA" id="ARBA00022692"/>
    </source>
</evidence>
<keyword evidence="5 11" id="KW-0812">Transmembrane</keyword>
<keyword evidence="4" id="KW-0808">Transferase</keyword>
<evidence type="ECO:0000256" key="4">
    <source>
        <dbReference type="ARBA" id="ARBA00022679"/>
    </source>
</evidence>
<comment type="similarity">
    <text evidence="2">Belongs to the polyprenol kinase family.</text>
</comment>
<sequence>MALLAFLASLLDRANPDWFKGHSWYTFRACGQAGLAQGLLALPSLATAIAVATRSWWWHQAARLLVASSFQALLWYAWTAAHPRHALPSPPEACNSNNSSSHNSNVDDTSNSSGGRSGGLRPLFGTRRGGGAAAAPLLTWLYLGAVGLGLLAAAGGALRHGAAPPPPSSPRLLLPGSVFGAPRDIAASAGALQAALLAATAPALDHLAADLPRSFTPGEAGVLLQALLALAAGAGAYLAGAARQGAAHLLWSPHVTQPDPGMHVPAFTMLVLFWVLVMAACTAAAMAPAAAAAPAAPGLGAGEAGGKAPDTAAGSASGGGGKGRGGVNSIRSSAGRAAAASGGAAAARVPAAPARAAPAAATDGAARLLRLAAAGGAALSFLMLLDLGLWVLGRFVAASSRPRLATLAYWFGCLAVTVPLMYAVSKASAAREQQQQQQAAAAARRDGEAKERQQAPGGQQRQQEAGPHAAGKPEAAGKGIANGGGAAASTSNSGGGLSGSSNSGSSGSGWLLRALAVPHIVMRKGYHLVAILLFAPAFGWDVRMLQASLAVAGAVLVFAELLRCCGPPALRRAIGGFMADFADARDSGRVYVTHFTLLLGIAVPVWLGESVCGAAAGAMMAGLYGPEAAAPMPLSAAAAAGAAAAPPPLRLSAAAARMLPSCRTLLGLSGLVSLGSGDTAAACVGFLLGRRRLFRGGKKTWEGTASGAAAMLASWRVVVWWMDVGWALGWGTWARLGGITAGVALLEAVTSQLDNVVVPLYYLTHLVLLATGN</sequence>
<feature type="transmembrane region" description="Helical" evidence="11">
    <location>
        <begin position="222"/>
        <end position="242"/>
    </location>
</feature>
<keyword evidence="13" id="KW-1185">Reference proteome</keyword>
<feature type="region of interest" description="Disordered" evidence="10">
    <location>
        <begin position="435"/>
        <end position="504"/>
    </location>
</feature>
<gene>
    <name evidence="12" type="ORF">HXX76_004836</name>
</gene>
<feature type="compositionally biased region" description="Basic and acidic residues" evidence="10">
    <location>
        <begin position="443"/>
        <end position="453"/>
    </location>
</feature>
<evidence type="ECO:0000256" key="7">
    <source>
        <dbReference type="ARBA" id="ARBA00022824"/>
    </source>
</evidence>
<feature type="transmembrane region" description="Helical" evidence="11">
    <location>
        <begin position="371"/>
        <end position="392"/>
    </location>
</feature>
<organism evidence="12 13">
    <name type="scientific">Chlamydomonas incerta</name>
    <dbReference type="NCBI Taxonomy" id="51695"/>
    <lineage>
        <taxon>Eukaryota</taxon>
        <taxon>Viridiplantae</taxon>
        <taxon>Chlorophyta</taxon>
        <taxon>core chlorophytes</taxon>
        <taxon>Chlorophyceae</taxon>
        <taxon>CS clade</taxon>
        <taxon>Chlamydomonadales</taxon>
        <taxon>Chlamydomonadaceae</taxon>
        <taxon>Chlamydomonas</taxon>
    </lineage>
</organism>
<dbReference type="PANTHER" id="PTHR13205:SF15">
    <property type="entry name" value="DOLICHOL KINASE"/>
    <property type="match status" value="1"/>
</dbReference>
<dbReference type="GO" id="GO:0005789">
    <property type="term" value="C:endoplasmic reticulum membrane"/>
    <property type="evidence" value="ECO:0007669"/>
    <property type="project" value="UniProtKB-SubCell"/>
</dbReference>
<dbReference type="AlphaFoldDB" id="A0A835W3R3"/>
<reference evidence="12" key="1">
    <citation type="journal article" date="2020" name="bioRxiv">
        <title>Comparative genomics of Chlamydomonas.</title>
        <authorList>
            <person name="Craig R.J."/>
            <person name="Hasan A.R."/>
            <person name="Ness R.W."/>
            <person name="Keightley P.D."/>
        </authorList>
    </citation>
    <scope>NUCLEOTIDE SEQUENCE</scope>
    <source>
        <strain evidence="12">SAG 7.73</strain>
    </source>
</reference>
<evidence type="ECO:0000256" key="3">
    <source>
        <dbReference type="ARBA" id="ARBA00012132"/>
    </source>
</evidence>
<feature type="region of interest" description="Disordered" evidence="10">
    <location>
        <begin position="301"/>
        <end position="327"/>
    </location>
</feature>